<protein>
    <submittedName>
        <fullName evidence="2">Uncharacterized protein</fullName>
    </submittedName>
</protein>
<comment type="caution">
    <text evidence="2">The sequence shown here is derived from an EMBL/GenBank/DDBJ whole genome shotgun (WGS) entry which is preliminary data.</text>
</comment>
<dbReference type="AlphaFoldDB" id="A0AAD4AFI4"/>
<evidence type="ECO:0000313" key="3">
    <source>
        <dbReference type="Proteomes" id="UP000016487"/>
    </source>
</evidence>
<evidence type="ECO:0000313" key="2">
    <source>
        <dbReference type="EMBL" id="KAF7764995.1"/>
    </source>
</evidence>
<keyword evidence="1" id="KW-0472">Membrane</keyword>
<evidence type="ECO:0000256" key="1">
    <source>
        <dbReference type="SAM" id="Phobius"/>
    </source>
</evidence>
<sequence>MINLNVTFVVLFVSLSLHFFFCAFLGGVFMNIPKLKLLRHFSELFKFKLEYVWETP</sequence>
<proteinExistence type="predicted"/>
<reference evidence="2" key="1">
    <citation type="journal article" date="2012" name="J. Bacteriol.">
        <title>Genome sequences of type strains of seven species of the marine bacterium Pseudoalteromonas.</title>
        <authorList>
            <person name="Xie B.B."/>
            <person name="Shu Y.L."/>
            <person name="Qin Q.L."/>
            <person name="Rong J.C."/>
            <person name="Zhang X.Y."/>
            <person name="Chen X.L."/>
            <person name="Shi M."/>
            <person name="He H.L."/>
            <person name="Zhou B.C."/>
            <person name="Zhang Y.Z."/>
        </authorList>
    </citation>
    <scope>NUCLEOTIDE SEQUENCE</scope>
    <source>
        <strain evidence="2">DSM 8771</strain>
    </source>
</reference>
<feature type="transmembrane region" description="Helical" evidence="1">
    <location>
        <begin position="6"/>
        <end position="30"/>
    </location>
</feature>
<gene>
    <name evidence="2" type="ORF">PCIT_b1115</name>
</gene>
<name>A0AAD4AFI4_9GAMM</name>
<keyword evidence="1" id="KW-1133">Transmembrane helix</keyword>
<accession>A0AAD4AFI4</accession>
<dbReference type="Proteomes" id="UP000016487">
    <property type="component" value="Unassembled WGS sequence"/>
</dbReference>
<dbReference type="EMBL" id="AHBZ03000027">
    <property type="protein sequence ID" value="KAF7764995.1"/>
    <property type="molecule type" value="Genomic_DNA"/>
</dbReference>
<reference evidence="2" key="2">
    <citation type="submission" date="2015-03" db="EMBL/GenBank/DDBJ databases">
        <title>Genome sequence of Pseudoalteromonas citrea.</title>
        <authorList>
            <person name="Xie B.-B."/>
            <person name="Rong J.-C."/>
            <person name="Qin Q.-L."/>
            <person name="Zhang Y.-Z."/>
        </authorList>
    </citation>
    <scope>NUCLEOTIDE SEQUENCE</scope>
    <source>
        <strain evidence="2">DSM 8771</strain>
    </source>
</reference>
<keyword evidence="1" id="KW-0812">Transmembrane</keyword>
<organism evidence="2 3">
    <name type="scientific">Pseudoalteromonas citrea</name>
    <dbReference type="NCBI Taxonomy" id="43655"/>
    <lineage>
        <taxon>Bacteria</taxon>
        <taxon>Pseudomonadati</taxon>
        <taxon>Pseudomonadota</taxon>
        <taxon>Gammaproteobacteria</taxon>
        <taxon>Alteromonadales</taxon>
        <taxon>Pseudoalteromonadaceae</taxon>
        <taxon>Pseudoalteromonas</taxon>
    </lineage>
</organism>